<comment type="similarity">
    <text evidence="1">Belongs to the carbohydrate kinase PfkB family.</text>
</comment>
<reference evidence="5 6" key="1">
    <citation type="submission" date="2022-02" db="EMBL/GenBank/DDBJ databases">
        <title>Paenibacillus sp. MBLB1776 Whole Genome Shotgun Sequencing.</title>
        <authorList>
            <person name="Hwang C.Y."/>
            <person name="Cho E.-S."/>
            <person name="Seo M.-J."/>
        </authorList>
    </citation>
    <scope>NUCLEOTIDE SEQUENCE [LARGE SCALE GENOMIC DNA]</scope>
    <source>
        <strain evidence="5 6">MBLB1776</strain>
    </source>
</reference>
<dbReference type="Pfam" id="PF00294">
    <property type="entry name" value="PfkB"/>
    <property type="match status" value="1"/>
</dbReference>
<gene>
    <name evidence="5" type="ORF">MJA45_18140</name>
</gene>
<evidence type="ECO:0000313" key="6">
    <source>
        <dbReference type="Proteomes" id="UP001305702"/>
    </source>
</evidence>
<dbReference type="EMBL" id="CP130318">
    <property type="protein sequence ID" value="WNQ09545.1"/>
    <property type="molecule type" value="Genomic_DNA"/>
</dbReference>
<evidence type="ECO:0000256" key="1">
    <source>
        <dbReference type="ARBA" id="ARBA00010688"/>
    </source>
</evidence>
<dbReference type="GO" id="GO:0016301">
    <property type="term" value="F:kinase activity"/>
    <property type="evidence" value="ECO:0007669"/>
    <property type="project" value="UniProtKB-KW"/>
</dbReference>
<dbReference type="InterPro" id="IPR050306">
    <property type="entry name" value="PfkB_Carbo_kinase"/>
</dbReference>
<protein>
    <submittedName>
        <fullName evidence="5">Carbohydrate kinase family protein</fullName>
    </submittedName>
</protein>
<evidence type="ECO:0000256" key="3">
    <source>
        <dbReference type="ARBA" id="ARBA00022777"/>
    </source>
</evidence>
<dbReference type="PANTHER" id="PTHR43085">
    <property type="entry name" value="HEXOKINASE FAMILY MEMBER"/>
    <property type="match status" value="1"/>
</dbReference>
<evidence type="ECO:0000256" key="2">
    <source>
        <dbReference type="ARBA" id="ARBA00022679"/>
    </source>
</evidence>
<accession>A0AA96LC50</accession>
<keyword evidence="2" id="KW-0808">Transferase</keyword>
<dbReference type="RefSeq" id="WP_315603317.1">
    <property type="nucleotide sequence ID" value="NZ_CP130318.1"/>
</dbReference>
<proteinExistence type="inferred from homology"/>
<organism evidence="5 6">
    <name type="scientific">Paenibacillus aurantius</name>
    <dbReference type="NCBI Taxonomy" id="2918900"/>
    <lineage>
        <taxon>Bacteria</taxon>
        <taxon>Bacillati</taxon>
        <taxon>Bacillota</taxon>
        <taxon>Bacilli</taxon>
        <taxon>Bacillales</taxon>
        <taxon>Paenibacillaceae</taxon>
        <taxon>Paenibacillus</taxon>
    </lineage>
</organism>
<dbReference type="Proteomes" id="UP001305702">
    <property type="component" value="Chromosome"/>
</dbReference>
<dbReference type="KEGG" id="paun:MJA45_18140"/>
<evidence type="ECO:0000313" key="5">
    <source>
        <dbReference type="EMBL" id="WNQ09545.1"/>
    </source>
</evidence>
<keyword evidence="3 5" id="KW-0418">Kinase</keyword>
<dbReference type="InterPro" id="IPR029056">
    <property type="entry name" value="Ribokinase-like"/>
</dbReference>
<dbReference type="PANTHER" id="PTHR43085:SF57">
    <property type="entry name" value="CARBOHYDRATE KINASE PFKB DOMAIN-CONTAINING PROTEIN"/>
    <property type="match status" value="1"/>
</dbReference>
<dbReference type="AlphaFoldDB" id="A0AA96LC50"/>
<evidence type="ECO:0000259" key="4">
    <source>
        <dbReference type="Pfam" id="PF00294"/>
    </source>
</evidence>
<dbReference type="Gene3D" id="3.40.1190.20">
    <property type="match status" value="1"/>
</dbReference>
<sequence>MKLSQPSSPEVAVAGHICLDLIPALLGETAVIPGKLLAVGPAVTSTGGAVSNTGLALHRLGFRTRLLGKVGDDLFGKSILAIVGQYGKELADGMIVSAGEHSSYTVVVSPPGADRCFWHYSGTNDTFGEDDLAPESLQGLRLFHLGYPTLMKRLYRNEGRELEQLLRRVKEQGITVSLDLAEPDPSSEAARQDWRAILARALPYTDIFLPSFEELLFLLRREQFMEMKRQYGHDLLPHVETELLRELTAELLGGGAAVAGVKLGTGGLYLRTTEEAARLSPARMGAAAPADPSSWRGRELLAPCFQVPVKGTTGAGDCTIAGFLGGMLKGLSLEDALLRAVAVGACNVEETDALSGIPPWECVNERLAGAWPQLPSVIRLEGWRYQQELLLYRSPLDAGQVKDLK</sequence>
<dbReference type="SUPFAM" id="SSF53613">
    <property type="entry name" value="Ribokinase-like"/>
    <property type="match status" value="1"/>
</dbReference>
<dbReference type="InterPro" id="IPR011611">
    <property type="entry name" value="PfkB_dom"/>
</dbReference>
<feature type="domain" description="Carbohydrate kinase PfkB" evidence="4">
    <location>
        <begin position="10"/>
        <end position="357"/>
    </location>
</feature>
<keyword evidence="6" id="KW-1185">Reference proteome</keyword>
<name>A0AA96LC50_9BACL</name>